<name>A0ACB8YR51_9ASTR</name>
<reference evidence="2" key="1">
    <citation type="journal article" date="2022" name="Mol. Ecol. Resour.">
        <title>The genomes of chicory, endive, great burdock and yacon provide insights into Asteraceae palaeo-polyploidization history and plant inulin production.</title>
        <authorList>
            <person name="Fan W."/>
            <person name="Wang S."/>
            <person name="Wang H."/>
            <person name="Wang A."/>
            <person name="Jiang F."/>
            <person name="Liu H."/>
            <person name="Zhao H."/>
            <person name="Xu D."/>
            <person name="Zhang Y."/>
        </authorList>
    </citation>
    <scope>NUCLEOTIDE SEQUENCE [LARGE SCALE GENOMIC DNA]</scope>
    <source>
        <strain evidence="2">cv. Yunnan</strain>
    </source>
</reference>
<keyword evidence="2" id="KW-1185">Reference proteome</keyword>
<reference evidence="1 2" key="2">
    <citation type="journal article" date="2022" name="Mol. Ecol. Resour.">
        <title>The genomes of chicory, endive, great burdock and yacon provide insights into Asteraceae paleo-polyploidization history and plant inulin production.</title>
        <authorList>
            <person name="Fan W."/>
            <person name="Wang S."/>
            <person name="Wang H."/>
            <person name="Wang A."/>
            <person name="Jiang F."/>
            <person name="Liu H."/>
            <person name="Zhao H."/>
            <person name="Xu D."/>
            <person name="Zhang Y."/>
        </authorList>
    </citation>
    <scope>NUCLEOTIDE SEQUENCE [LARGE SCALE GENOMIC DNA]</scope>
    <source>
        <strain evidence="2">cv. Yunnan</strain>
        <tissue evidence="1">Leaves</tissue>
    </source>
</reference>
<protein>
    <submittedName>
        <fullName evidence="1">Uncharacterized protein</fullName>
    </submittedName>
</protein>
<evidence type="ECO:0000313" key="1">
    <source>
        <dbReference type="EMBL" id="KAI3687721.1"/>
    </source>
</evidence>
<evidence type="ECO:0000313" key="2">
    <source>
        <dbReference type="Proteomes" id="UP001056120"/>
    </source>
</evidence>
<comment type="caution">
    <text evidence="1">The sequence shown here is derived from an EMBL/GenBank/DDBJ whole genome shotgun (WGS) entry which is preliminary data.</text>
</comment>
<organism evidence="1 2">
    <name type="scientific">Smallanthus sonchifolius</name>
    <dbReference type="NCBI Taxonomy" id="185202"/>
    <lineage>
        <taxon>Eukaryota</taxon>
        <taxon>Viridiplantae</taxon>
        <taxon>Streptophyta</taxon>
        <taxon>Embryophyta</taxon>
        <taxon>Tracheophyta</taxon>
        <taxon>Spermatophyta</taxon>
        <taxon>Magnoliopsida</taxon>
        <taxon>eudicotyledons</taxon>
        <taxon>Gunneridae</taxon>
        <taxon>Pentapetalae</taxon>
        <taxon>asterids</taxon>
        <taxon>campanulids</taxon>
        <taxon>Asterales</taxon>
        <taxon>Asteraceae</taxon>
        <taxon>Asteroideae</taxon>
        <taxon>Heliantheae alliance</taxon>
        <taxon>Millerieae</taxon>
        <taxon>Smallanthus</taxon>
    </lineage>
</organism>
<dbReference type="EMBL" id="CM042044">
    <property type="protein sequence ID" value="KAI3687721.1"/>
    <property type="molecule type" value="Genomic_DNA"/>
</dbReference>
<dbReference type="Proteomes" id="UP001056120">
    <property type="component" value="Linkage Group LG27"/>
</dbReference>
<accession>A0ACB8YR51</accession>
<gene>
    <name evidence="1" type="ORF">L1987_81423</name>
</gene>
<proteinExistence type="predicted"/>
<sequence>MRSSVVFVLLFFFKNGCVTILPFFEHWIFSFFFSFSMLPFFEIVEFLSFRGCICLITVFRERFTDSHVEG</sequence>